<sequence length="317" mass="35549">MLEARDGPDFTPLGTNWTHRFLERHHEELKTYWSHPLDHFRARAVNPITKEAYFDIVEKAIAGDGTPQDLIPPELMYGADETGLQQGVGMSEHVIAGSGKSVQHQQRSGNRENITVLCTICADGSSLPPAVIFKGQGYQVKWEQNNPLNASIGYSKKGYVDGEIGVSWIEIFDKATREKANQRRRLLLVDGHVSHYTGGFLCYARTHDIVVVCYPSHSTHAYQGLDVVIFAVLKQRWTEICDDYERRTGQPVRKEIFLSLYGQAHVKAFTRENITSAFRATGIVPFNRDIISSTKMAPSLEHSSANELPLTLPTPVK</sequence>
<reference evidence="2 3" key="1">
    <citation type="journal article" date="2019" name="Nat. Ecol. Evol.">
        <title>Megaphylogeny resolves global patterns of mushroom evolution.</title>
        <authorList>
            <person name="Varga T."/>
            <person name="Krizsan K."/>
            <person name="Foldi C."/>
            <person name="Dima B."/>
            <person name="Sanchez-Garcia M."/>
            <person name="Sanchez-Ramirez S."/>
            <person name="Szollosi G.J."/>
            <person name="Szarkandi J.G."/>
            <person name="Papp V."/>
            <person name="Albert L."/>
            <person name="Andreopoulos W."/>
            <person name="Angelini C."/>
            <person name="Antonin V."/>
            <person name="Barry K.W."/>
            <person name="Bougher N.L."/>
            <person name="Buchanan P."/>
            <person name="Buyck B."/>
            <person name="Bense V."/>
            <person name="Catcheside P."/>
            <person name="Chovatia M."/>
            <person name="Cooper J."/>
            <person name="Damon W."/>
            <person name="Desjardin D."/>
            <person name="Finy P."/>
            <person name="Geml J."/>
            <person name="Haridas S."/>
            <person name="Hughes K."/>
            <person name="Justo A."/>
            <person name="Karasinski D."/>
            <person name="Kautmanova I."/>
            <person name="Kiss B."/>
            <person name="Kocsube S."/>
            <person name="Kotiranta H."/>
            <person name="LaButti K.M."/>
            <person name="Lechner B.E."/>
            <person name="Liimatainen K."/>
            <person name="Lipzen A."/>
            <person name="Lukacs Z."/>
            <person name="Mihaltcheva S."/>
            <person name="Morgado L.N."/>
            <person name="Niskanen T."/>
            <person name="Noordeloos M.E."/>
            <person name="Ohm R.A."/>
            <person name="Ortiz-Santana B."/>
            <person name="Ovrebo C."/>
            <person name="Racz N."/>
            <person name="Riley R."/>
            <person name="Savchenko A."/>
            <person name="Shiryaev A."/>
            <person name="Soop K."/>
            <person name="Spirin V."/>
            <person name="Szebenyi C."/>
            <person name="Tomsovsky M."/>
            <person name="Tulloss R.E."/>
            <person name="Uehling J."/>
            <person name="Grigoriev I.V."/>
            <person name="Vagvolgyi C."/>
            <person name="Papp T."/>
            <person name="Martin F.M."/>
            <person name="Miettinen O."/>
            <person name="Hibbett D.S."/>
            <person name="Nagy L.G."/>
        </authorList>
    </citation>
    <scope>NUCLEOTIDE SEQUENCE [LARGE SCALE GENOMIC DNA]</scope>
    <source>
        <strain evidence="2 3">CBS 962.96</strain>
    </source>
</reference>
<accession>A0A4V4HFM8</accession>
<dbReference type="PANTHER" id="PTHR19303:SF74">
    <property type="entry name" value="POGO TRANSPOSABLE ELEMENT WITH KRAB DOMAIN"/>
    <property type="match status" value="1"/>
</dbReference>
<protein>
    <submittedName>
        <fullName evidence="2">DDE-domain-containing protein</fullName>
    </submittedName>
</protein>
<dbReference type="GO" id="GO:0003677">
    <property type="term" value="F:DNA binding"/>
    <property type="evidence" value="ECO:0007669"/>
    <property type="project" value="TreeGrafter"/>
</dbReference>
<dbReference type="PANTHER" id="PTHR19303">
    <property type="entry name" value="TRANSPOSON"/>
    <property type="match status" value="1"/>
</dbReference>
<evidence type="ECO:0000259" key="1">
    <source>
        <dbReference type="Pfam" id="PF03184"/>
    </source>
</evidence>
<dbReference type="EMBL" id="ML179197">
    <property type="protein sequence ID" value="THU95545.1"/>
    <property type="molecule type" value="Genomic_DNA"/>
</dbReference>
<evidence type="ECO:0000313" key="2">
    <source>
        <dbReference type="EMBL" id="THU95545.1"/>
    </source>
</evidence>
<dbReference type="Pfam" id="PF03184">
    <property type="entry name" value="DDE_1"/>
    <property type="match status" value="1"/>
</dbReference>
<evidence type="ECO:0000313" key="3">
    <source>
        <dbReference type="Proteomes" id="UP000297245"/>
    </source>
</evidence>
<dbReference type="InterPro" id="IPR004875">
    <property type="entry name" value="DDE_SF_endonuclease_dom"/>
</dbReference>
<keyword evidence="3" id="KW-1185">Reference proteome</keyword>
<dbReference type="GO" id="GO:0005634">
    <property type="term" value="C:nucleus"/>
    <property type="evidence" value="ECO:0007669"/>
    <property type="project" value="TreeGrafter"/>
</dbReference>
<dbReference type="InterPro" id="IPR050863">
    <property type="entry name" value="CenT-Element_Derived"/>
</dbReference>
<dbReference type="Proteomes" id="UP000297245">
    <property type="component" value="Unassembled WGS sequence"/>
</dbReference>
<organism evidence="2 3">
    <name type="scientific">Dendrothele bispora (strain CBS 962.96)</name>
    <dbReference type="NCBI Taxonomy" id="1314807"/>
    <lineage>
        <taxon>Eukaryota</taxon>
        <taxon>Fungi</taxon>
        <taxon>Dikarya</taxon>
        <taxon>Basidiomycota</taxon>
        <taxon>Agaricomycotina</taxon>
        <taxon>Agaricomycetes</taxon>
        <taxon>Agaricomycetidae</taxon>
        <taxon>Agaricales</taxon>
        <taxon>Agaricales incertae sedis</taxon>
        <taxon>Dendrothele</taxon>
    </lineage>
</organism>
<dbReference type="AlphaFoldDB" id="A0A4V4HFM8"/>
<dbReference type="OrthoDB" id="2668963at2759"/>
<name>A0A4V4HFM8_DENBC</name>
<proteinExistence type="predicted"/>
<gene>
    <name evidence="2" type="ORF">K435DRAFT_666211</name>
</gene>
<feature type="domain" description="DDE-1" evidence="1">
    <location>
        <begin position="114"/>
        <end position="278"/>
    </location>
</feature>
<feature type="non-terminal residue" evidence="2">
    <location>
        <position position="317"/>
    </location>
</feature>